<proteinExistence type="predicted"/>
<evidence type="ECO:0000313" key="2">
    <source>
        <dbReference type="WBParaSite" id="jg3189"/>
    </source>
</evidence>
<organism evidence="1 2">
    <name type="scientific">Ditylenchus dipsaci</name>
    <dbReference type="NCBI Taxonomy" id="166011"/>
    <lineage>
        <taxon>Eukaryota</taxon>
        <taxon>Metazoa</taxon>
        <taxon>Ecdysozoa</taxon>
        <taxon>Nematoda</taxon>
        <taxon>Chromadorea</taxon>
        <taxon>Rhabditida</taxon>
        <taxon>Tylenchina</taxon>
        <taxon>Tylenchomorpha</taxon>
        <taxon>Sphaerularioidea</taxon>
        <taxon>Anguinidae</taxon>
        <taxon>Anguininae</taxon>
        <taxon>Ditylenchus</taxon>
    </lineage>
</organism>
<sequence length="159" mass="18987">MVKVKADGSKTLIYDEINRHLDARYVSQFEADWHLRNMQFKEEVIINDATEEQMANLLDKSTKLTAFFEWCKNNPNEKVLYKDLPKTMTWDRKAWKKRKAYFNTLGRMYTVSPADGELFYLRMLLSNVESPHSYEWLYTYDGKKYDSLPSLLSQRAYQK</sequence>
<dbReference type="AlphaFoldDB" id="A0A915E8I4"/>
<accession>A0A915E8I4</accession>
<evidence type="ECO:0000313" key="1">
    <source>
        <dbReference type="Proteomes" id="UP000887574"/>
    </source>
</evidence>
<reference evidence="2" key="1">
    <citation type="submission" date="2022-11" db="UniProtKB">
        <authorList>
            <consortium name="WormBaseParasite"/>
        </authorList>
    </citation>
    <scope>IDENTIFICATION</scope>
</reference>
<dbReference type="WBParaSite" id="jg3189">
    <property type="protein sequence ID" value="jg3189"/>
    <property type="gene ID" value="jg3189"/>
</dbReference>
<dbReference type="Proteomes" id="UP000887574">
    <property type="component" value="Unplaced"/>
</dbReference>
<name>A0A915E8I4_9BILA</name>
<protein>
    <submittedName>
        <fullName evidence="2">Uncharacterized protein</fullName>
    </submittedName>
</protein>
<keyword evidence="1" id="KW-1185">Reference proteome</keyword>